<dbReference type="eggNOG" id="COG1131">
    <property type="taxonomic scope" value="Bacteria"/>
</dbReference>
<dbReference type="PROSITE" id="PS00211">
    <property type="entry name" value="ABC_TRANSPORTER_1"/>
    <property type="match status" value="1"/>
</dbReference>
<dbReference type="InterPro" id="IPR027417">
    <property type="entry name" value="P-loop_NTPase"/>
</dbReference>
<dbReference type="InterPro" id="IPR017871">
    <property type="entry name" value="ABC_transporter-like_CS"/>
</dbReference>
<evidence type="ECO:0000256" key="6">
    <source>
        <dbReference type="ARBA" id="ARBA00022967"/>
    </source>
</evidence>
<dbReference type="GO" id="GO:1900753">
    <property type="term" value="P:doxorubicin transport"/>
    <property type="evidence" value="ECO:0007669"/>
    <property type="project" value="InterPro"/>
</dbReference>
<proteinExistence type="inferred from homology"/>
<dbReference type="Proteomes" id="UP000005845">
    <property type="component" value="Unassembled WGS sequence"/>
</dbReference>
<dbReference type="GO" id="GO:0016887">
    <property type="term" value="F:ATP hydrolysis activity"/>
    <property type="evidence" value="ECO:0007669"/>
    <property type="project" value="InterPro"/>
</dbReference>
<dbReference type="InterPro" id="IPR025302">
    <property type="entry name" value="DrrA1/2-like_C"/>
</dbReference>
<keyword evidence="4" id="KW-0547">Nucleotide-binding</keyword>
<dbReference type="NCBIfam" id="TIGR01188">
    <property type="entry name" value="drrA"/>
    <property type="match status" value="1"/>
</dbReference>
<evidence type="ECO:0000256" key="7">
    <source>
        <dbReference type="ARBA" id="ARBA00023136"/>
    </source>
</evidence>
<protein>
    <submittedName>
        <fullName evidence="11">Putative ABC transporter ATP-binding protein</fullName>
    </submittedName>
</protein>
<sequence length="318" mass="33776">MVMLPAIAIEAESLGKKFGTVNAVSDISLSIPTGSVCGLLGANGAGKTTTVRMLATLIRPDSGSARIFGRDVVRQATAVRSMIALTGQYASLDEDLTAEQNLELFATLRGFDRRAARSRAHELIEQFGLGYAASRPVSGFSGGMRRRLDIATSLISAPPLLFLDEPTTGLDPTTRTQMWAVVRDLVDNGTTVLLTTQYLDEADKLSDSIVLIDGGRVVAEGTAKSLKERIGTRTLHLHLEDRSRMREAAAIVGATLSADVVQIPAEGALSVITSAPGRAAHAVSQLESAGIEVAEFSFQRPTLDDVFFAMTTGESTRA</sequence>
<dbReference type="SMART" id="SM00382">
    <property type="entry name" value="AAA"/>
    <property type="match status" value="1"/>
</dbReference>
<dbReference type="PROSITE" id="PS50893">
    <property type="entry name" value="ABC_TRANSPORTER_2"/>
    <property type="match status" value="1"/>
</dbReference>
<evidence type="ECO:0000256" key="9">
    <source>
        <dbReference type="ARBA" id="ARBA00049985"/>
    </source>
</evidence>
<comment type="similarity">
    <text evidence="9">Belongs to the ABC transporter superfamily. Drug exporter-1 (DrugE1) (TC 3.A.1.105) family.</text>
</comment>
<dbReference type="GO" id="GO:0005524">
    <property type="term" value="F:ATP binding"/>
    <property type="evidence" value="ECO:0007669"/>
    <property type="project" value="UniProtKB-KW"/>
</dbReference>
<dbReference type="GO" id="GO:0005886">
    <property type="term" value="C:plasma membrane"/>
    <property type="evidence" value="ECO:0007669"/>
    <property type="project" value="UniProtKB-SubCell"/>
</dbReference>
<evidence type="ECO:0000256" key="3">
    <source>
        <dbReference type="ARBA" id="ARBA00022475"/>
    </source>
</evidence>
<keyword evidence="3" id="KW-1003">Cell membrane</keyword>
<dbReference type="PANTHER" id="PTHR42711">
    <property type="entry name" value="ABC TRANSPORTER ATP-BINDING PROTEIN"/>
    <property type="match status" value="1"/>
</dbReference>
<accession>H5U3Y5</accession>
<evidence type="ECO:0000256" key="4">
    <source>
        <dbReference type="ARBA" id="ARBA00022741"/>
    </source>
</evidence>
<gene>
    <name evidence="11" type="ORF">GOSPT_103_00200</name>
</gene>
<keyword evidence="6" id="KW-1278">Translocase</keyword>
<comment type="subcellular location">
    <subcellularLocation>
        <location evidence="1">Cell membrane</location>
        <topology evidence="1">Peripheral membrane protein</topology>
        <orientation evidence="1">Cytoplasmic side</orientation>
    </subcellularLocation>
</comment>
<dbReference type="GO" id="GO:0043215">
    <property type="term" value="P:daunorubicin transport"/>
    <property type="evidence" value="ECO:0007669"/>
    <property type="project" value="InterPro"/>
</dbReference>
<name>H5U3Y5_9ACTN</name>
<dbReference type="Gene3D" id="3.40.50.300">
    <property type="entry name" value="P-loop containing nucleotide triphosphate hydrolases"/>
    <property type="match status" value="1"/>
</dbReference>
<evidence type="ECO:0000313" key="11">
    <source>
        <dbReference type="EMBL" id="GAB40443.1"/>
    </source>
</evidence>
<feature type="domain" description="ABC transporter" evidence="10">
    <location>
        <begin position="9"/>
        <end position="239"/>
    </location>
</feature>
<dbReference type="AlphaFoldDB" id="H5U3Y5"/>
<dbReference type="Pfam" id="PF13732">
    <property type="entry name" value="DrrA1-3_C"/>
    <property type="match status" value="1"/>
</dbReference>
<dbReference type="Pfam" id="PF00005">
    <property type="entry name" value="ABC_tran"/>
    <property type="match status" value="1"/>
</dbReference>
<dbReference type="InterPro" id="IPR050763">
    <property type="entry name" value="ABC_transporter_ATP-binding"/>
</dbReference>
<evidence type="ECO:0000256" key="8">
    <source>
        <dbReference type="ARBA" id="ARBA00023251"/>
    </source>
</evidence>
<dbReference type="InterPro" id="IPR005894">
    <property type="entry name" value="DrrA"/>
</dbReference>
<evidence type="ECO:0000256" key="1">
    <source>
        <dbReference type="ARBA" id="ARBA00004413"/>
    </source>
</evidence>
<evidence type="ECO:0000259" key="10">
    <source>
        <dbReference type="PROSITE" id="PS50893"/>
    </source>
</evidence>
<keyword evidence="2" id="KW-0813">Transport</keyword>
<dbReference type="EMBL" id="BAFC01000101">
    <property type="protein sequence ID" value="GAB40443.1"/>
    <property type="molecule type" value="Genomic_DNA"/>
</dbReference>
<keyword evidence="5 11" id="KW-0067">ATP-binding</keyword>
<organism evidence="11 12">
    <name type="scientific">Gordonia sputi NBRC 100414</name>
    <dbReference type="NCBI Taxonomy" id="1089453"/>
    <lineage>
        <taxon>Bacteria</taxon>
        <taxon>Bacillati</taxon>
        <taxon>Actinomycetota</taxon>
        <taxon>Actinomycetes</taxon>
        <taxon>Mycobacteriales</taxon>
        <taxon>Gordoniaceae</taxon>
        <taxon>Gordonia</taxon>
    </lineage>
</organism>
<dbReference type="InterPro" id="IPR003439">
    <property type="entry name" value="ABC_transporter-like_ATP-bd"/>
</dbReference>
<dbReference type="InterPro" id="IPR003593">
    <property type="entry name" value="AAA+_ATPase"/>
</dbReference>
<dbReference type="RefSeq" id="WP_005207509.1">
    <property type="nucleotide sequence ID" value="NZ_BAFC01000101.1"/>
</dbReference>
<keyword evidence="7" id="KW-0472">Membrane</keyword>
<reference evidence="11 12" key="1">
    <citation type="submission" date="2012-02" db="EMBL/GenBank/DDBJ databases">
        <title>Whole genome shotgun sequence of Gordonia sputi NBRC 100414.</title>
        <authorList>
            <person name="Yoshida I."/>
            <person name="Hosoyama A."/>
            <person name="Tsuchikane K."/>
            <person name="Katsumata H."/>
            <person name="Yamazaki S."/>
            <person name="Fujita N."/>
        </authorList>
    </citation>
    <scope>NUCLEOTIDE SEQUENCE [LARGE SCALE GENOMIC DNA]</scope>
    <source>
        <strain evidence="11 12">NBRC 100414</strain>
    </source>
</reference>
<evidence type="ECO:0000313" key="12">
    <source>
        <dbReference type="Proteomes" id="UP000005845"/>
    </source>
</evidence>
<dbReference type="PANTHER" id="PTHR42711:SF19">
    <property type="entry name" value="DOXORUBICIN RESISTANCE ATP-BINDING PROTEIN DRRA"/>
    <property type="match status" value="1"/>
</dbReference>
<keyword evidence="12" id="KW-1185">Reference proteome</keyword>
<evidence type="ECO:0000256" key="5">
    <source>
        <dbReference type="ARBA" id="ARBA00022840"/>
    </source>
</evidence>
<comment type="caution">
    <text evidence="11">The sequence shown here is derived from an EMBL/GenBank/DDBJ whole genome shotgun (WGS) entry which is preliminary data.</text>
</comment>
<keyword evidence="8" id="KW-0046">Antibiotic resistance</keyword>
<dbReference type="GO" id="GO:0046677">
    <property type="term" value="P:response to antibiotic"/>
    <property type="evidence" value="ECO:0007669"/>
    <property type="project" value="UniProtKB-KW"/>
</dbReference>
<evidence type="ECO:0000256" key="2">
    <source>
        <dbReference type="ARBA" id="ARBA00022448"/>
    </source>
</evidence>
<dbReference type="SUPFAM" id="SSF52540">
    <property type="entry name" value="P-loop containing nucleoside triphosphate hydrolases"/>
    <property type="match status" value="1"/>
</dbReference>